<evidence type="ECO:0000313" key="2">
    <source>
        <dbReference type="Proteomes" id="UP000656813"/>
    </source>
</evidence>
<organism evidence="1 2">
    <name type="scientific">Pullulanibacillus pueri</name>
    <dbReference type="NCBI Taxonomy" id="1437324"/>
    <lineage>
        <taxon>Bacteria</taxon>
        <taxon>Bacillati</taxon>
        <taxon>Bacillota</taxon>
        <taxon>Bacilli</taxon>
        <taxon>Bacillales</taxon>
        <taxon>Sporolactobacillaceae</taxon>
        <taxon>Pullulanibacillus</taxon>
    </lineage>
</organism>
<dbReference type="Proteomes" id="UP000656813">
    <property type="component" value="Unassembled WGS sequence"/>
</dbReference>
<reference evidence="1" key="1">
    <citation type="journal article" date="2014" name="Int. J. Syst. Evol. Microbiol.">
        <title>Complete genome sequence of Corynebacterium casei LMG S-19264T (=DSM 44701T), isolated from a smear-ripened cheese.</title>
        <authorList>
            <consortium name="US DOE Joint Genome Institute (JGI-PGF)"/>
            <person name="Walter F."/>
            <person name="Albersmeier A."/>
            <person name="Kalinowski J."/>
            <person name="Ruckert C."/>
        </authorList>
    </citation>
    <scope>NUCLEOTIDE SEQUENCE</scope>
    <source>
        <strain evidence="1">CGMCC 1.12777</strain>
    </source>
</reference>
<dbReference type="AlphaFoldDB" id="A0A8J2ZYS2"/>
<gene>
    <name evidence="1" type="ORF">GCM10007096_31600</name>
</gene>
<comment type="caution">
    <text evidence="1">The sequence shown here is derived from an EMBL/GenBank/DDBJ whole genome shotgun (WGS) entry which is preliminary data.</text>
</comment>
<protein>
    <submittedName>
        <fullName evidence="1">Uncharacterized protein</fullName>
    </submittedName>
</protein>
<reference evidence="1" key="2">
    <citation type="submission" date="2020-09" db="EMBL/GenBank/DDBJ databases">
        <authorList>
            <person name="Sun Q."/>
            <person name="Zhou Y."/>
        </authorList>
    </citation>
    <scope>NUCLEOTIDE SEQUENCE</scope>
    <source>
        <strain evidence="1">CGMCC 1.12777</strain>
    </source>
</reference>
<evidence type="ECO:0000313" key="1">
    <source>
        <dbReference type="EMBL" id="GGH85669.1"/>
    </source>
</evidence>
<dbReference type="EMBL" id="BMFV01000027">
    <property type="protein sequence ID" value="GGH85669.1"/>
    <property type="molecule type" value="Genomic_DNA"/>
</dbReference>
<sequence length="47" mass="5476">MEIIEMVELNEENLIEEGCYCLRSKPKPTGYINKNNWLKGSFNEGLK</sequence>
<proteinExistence type="predicted"/>
<accession>A0A8J2ZYS2</accession>
<keyword evidence="2" id="KW-1185">Reference proteome</keyword>
<name>A0A8J2ZYS2_9BACL</name>